<feature type="binding site" evidence="3">
    <location>
        <position position="127"/>
    </location>
    <ligand>
        <name>a divalent metal cation</name>
        <dbReference type="ChEBI" id="CHEBI:60240"/>
    </ligand>
</feature>
<dbReference type="InterPro" id="IPR034660">
    <property type="entry name" value="DinB/YfiT-like"/>
</dbReference>
<feature type="binding site" evidence="3">
    <location>
        <position position="131"/>
    </location>
    <ligand>
        <name>a divalent metal cation</name>
        <dbReference type="ChEBI" id="CHEBI:60240"/>
    </ligand>
</feature>
<dbReference type="OrthoDB" id="1162179at2"/>
<evidence type="ECO:0000313" key="4">
    <source>
        <dbReference type="EMBL" id="PQJ72324.1"/>
    </source>
</evidence>
<comment type="caution">
    <text evidence="4">The sequence shown here is derived from an EMBL/GenBank/DDBJ whole genome shotgun (WGS) entry which is preliminary data.</text>
</comment>
<name>A0A2P6CBN2_9FLAO</name>
<evidence type="ECO:0000256" key="3">
    <source>
        <dbReference type="PIRSR" id="PIRSR607837-1"/>
    </source>
</evidence>
<dbReference type="Gene3D" id="1.20.120.450">
    <property type="entry name" value="dinb family like domain"/>
    <property type="match status" value="1"/>
</dbReference>
<evidence type="ECO:0000256" key="1">
    <source>
        <dbReference type="ARBA" id="ARBA00008635"/>
    </source>
</evidence>
<comment type="similarity">
    <text evidence="1">Belongs to the DinB family.</text>
</comment>
<reference evidence="4 5" key="1">
    <citation type="submission" date="2016-12" db="EMBL/GenBank/DDBJ databases">
        <title>Trade-off between light-utilization and light-protection in marine flavobacteria.</title>
        <authorList>
            <person name="Kumagai Y."/>
            <person name="Yoshizawa S."/>
            <person name="Kogure K."/>
            <person name="Iwasaki W."/>
        </authorList>
    </citation>
    <scope>NUCLEOTIDE SEQUENCE [LARGE SCALE GENOMIC DNA]</scope>
    <source>
        <strain evidence="4 5">KCTC 12100</strain>
    </source>
</reference>
<dbReference type="Pfam" id="PF05163">
    <property type="entry name" value="DinB"/>
    <property type="match status" value="1"/>
</dbReference>
<evidence type="ECO:0000256" key="2">
    <source>
        <dbReference type="ARBA" id="ARBA00022723"/>
    </source>
</evidence>
<feature type="binding site" evidence="3">
    <location>
        <position position="42"/>
    </location>
    <ligand>
        <name>a divalent metal cation</name>
        <dbReference type="ChEBI" id="CHEBI:60240"/>
    </ligand>
</feature>
<proteinExistence type="inferred from homology"/>
<dbReference type="SUPFAM" id="SSF109854">
    <property type="entry name" value="DinB/YfiT-like putative metalloenzymes"/>
    <property type="match status" value="1"/>
</dbReference>
<organism evidence="4 5">
    <name type="scientific">Polaribacter butkevichii</name>
    <dbReference type="NCBI Taxonomy" id="218490"/>
    <lineage>
        <taxon>Bacteria</taxon>
        <taxon>Pseudomonadati</taxon>
        <taxon>Bacteroidota</taxon>
        <taxon>Flavobacteriia</taxon>
        <taxon>Flavobacteriales</taxon>
        <taxon>Flavobacteriaceae</taxon>
    </lineage>
</organism>
<dbReference type="PANTHER" id="PTHR39473:SF1">
    <property type="entry name" value="DINB-LIKE DOMAIN-CONTAINING PROTEIN"/>
    <property type="match status" value="1"/>
</dbReference>
<accession>A0A2P6CBN2</accession>
<dbReference type="AlphaFoldDB" id="A0A2P6CBN2"/>
<sequence>MIEAIEQNLQRGIQLLKNISDEQYSNKTVAPYNSSIGCHMRHVLDVFSCLLKGLDAKSVDFSIRERNECAEQETRVGIEYFESVIHQLKKIKQEDFNTIIKVSDNMGLGKETANYSLAAALMQAQSHAIHHYASIGYLIYQLGIELPNSDFGYNPTTPKKGMCLKN</sequence>
<dbReference type="EMBL" id="MSCK01000001">
    <property type="protein sequence ID" value="PQJ72324.1"/>
    <property type="molecule type" value="Genomic_DNA"/>
</dbReference>
<dbReference type="PANTHER" id="PTHR39473">
    <property type="match status" value="1"/>
</dbReference>
<keyword evidence="5" id="KW-1185">Reference proteome</keyword>
<evidence type="ECO:0000313" key="5">
    <source>
        <dbReference type="Proteomes" id="UP000247345"/>
    </source>
</evidence>
<gene>
    <name evidence="4" type="ORF">BTO14_03255</name>
</gene>
<dbReference type="GO" id="GO:0046872">
    <property type="term" value="F:metal ion binding"/>
    <property type="evidence" value="ECO:0007669"/>
    <property type="project" value="UniProtKB-KW"/>
</dbReference>
<dbReference type="RefSeq" id="WP_105047987.1">
    <property type="nucleotide sequence ID" value="NZ_CP150661.1"/>
</dbReference>
<keyword evidence="2 3" id="KW-0479">Metal-binding</keyword>
<evidence type="ECO:0008006" key="6">
    <source>
        <dbReference type="Google" id="ProtNLM"/>
    </source>
</evidence>
<dbReference type="Proteomes" id="UP000247345">
    <property type="component" value="Unassembled WGS sequence"/>
</dbReference>
<dbReference type="InterPro" id="IPR007837">
    <property type="entry name" value="DinB"/>
</dbReference>
<protein>
    <recommendedName>
        <fullName evidence="6">DinB-like domain-containing protein</fullName>
    </recommendedName>
</protein>